<accession>A0A068X5K8</accession>
<evidence type="ECO:0000313" key="3">
    <source>
        <dbReference type="WBParaSite" id="EgrG_002002200"/>
    </source>
</evidence>
<dbReference type="AlphaFoldDB" id="A0A068X5K8"/>
<gene>
    <name evidence="1" type="ORF">EgrG_002002200</name>
</gene>
<dbReference type="Proteomes" id="UP000492820">
    <property type="component" value="Unassembled WGS sequence"/>
</dbReference>
<name>A0A068X5K8_ECHGR</name>
<evidence type="ECO:0000313" key="2">
    <source>
        <dbReference type="Proteomes" id="UP000492820"/>
    </source>
</evidence>
<evidence type="ECO:0000313" key="1">
    <source>
        <dbReference type="EMBL" id="CDS25227.1"/>
    </source>
</evidence>
<dbReference type="EMBL" id="LK028936">
    <property type="protein sequence ID" value="CDS25227.1"/>
    <property type="molecule type" value="Genomic_DNA"/>
</dbReference>
<reference evidence="1 2" key="1">
    <citation type="journal article" date="2013" name="Nature">
        <title>The genomes of four tapeworm species reveal adaptations to parasitism.</title>
        <authorList>
            <person name="Tsai I.J."/>
            <person name="Zarowiecki M."/>
            <person name="Holroyd N."/>
            <person name="Garciarrubio A."/>
            <person name="Sanchez-Flores A."/>
            <person name="Brooks K.L."/>
            <person name="Tracey A."/>
            <person name="Bobes R.J."/>
            <person name="Fragoso G."/>
            <person name="Sciutto E."/>
            <person name="Aslett M."/>
            <person name="Beasley H."/>
            <person name="Bennett H.M."/>
            <person name="Cai J."/>
            <person name="Camicia F."/>
            <person name="Clark R."/>
            <person name="Cucher M."/>
            <person name="De Silva N."/>
            <person name="Day T.A."/>
            <person name="Deplazes P."/>
            <person name="Estrada K."/>
            <person name="Fernandez C."/>
            <person name="Holland P.W."/>
            <person name="Hou J."/>
            <person name="Hu S."/>
            <person name="Huckvale T."/>
            <person name="Hung S.S."/>
            <person name="Kamenetzky L."/>
            <person name="Keane J.A."/>
            <person name="Kiss F."/>
            <person name="Koziol U."/>
            <person name="Lambert O."/>
            <person name="Liu K."/>
            <person name="Luo X."/>
            <person name="Luo Y."/>
            <person name="Macchiaroli N."/>
            <person name="Nichol S."/>
            <person name="Paps J."/>
            <person name="Parkinson J."/>
            <person name="Pouchkina-Stantcheva N."/>
            <person name="Riddiford N."/>
            <person name="Rosenzvit M."/>
            <person name="Salinas G."/>
            <person name="Wasmuth J.D."/>
            <person name="Zamanian M."/>
            <person name="Zheng Y."/>
            <person name="Cai X."/>
            <person name="Soberon X."/>
            <person name="Olson P.D."/>
            <person name="Laclette J.P."/>
            <person name="Brehm K."/>
            <person name="Berriman M."/>
            <person name="Garciarrubio A."/>
            <person name="Bobes R.J."/>
            <person name="Fragoso G."/>
            <person name="Sanchez-Flores A."/>
            <person name="Estrada K."/>
            <person name="Cevallos M.A."/>
            <person name="Morett E."/>
            <person name="Gonzalez V."/>
            <person name="Portillo T."/>
            <person name="Ochoa-Leyva A."/>
            <person name="Jose M.V."/>
            <person name="Sciutto E."/>
            <person name="Landa A."/>
            <person name="Jimenez L."/>
            <person name="Valdes V."/>
            <person name="Carrero J.C."/>
            <person name="Larralde C."/>
            <person name="Morales-Montor J."/>
            <person name="Limon-Lason J."/>
            <person name="Soberon X."/>
            <person name="Laclette J.P."/>
        </authorList>
    </citation>
    <scope>NUCLEOTIDE SEQUENCE [LARGE SCALE GENOMIC DNA]</scope>
</reference>
<sequence length="83" mass="9545">MKILTGHPLAIKNHCQDFQATDKRTIRHSNTDLHDTRIEQRVQGIICQPWKRNSNWTGEKRGKEVTFDAFSVAPLRQADCLGD</sequence>
<reference evidence="1" key="2">
    <citation type="submission" date="2014-06" db="EMBL/GenBank/DDBJ databases">
        <authorList>
            <person name="Aslett M."/>
        </authorList>
    </citation>
    <scope>NUCLEOTIDE SEQUENCE</scope>
</reference>
<organism evidence="1">
    <name type="scientific">Echinococcus granulosus</name>
    <name type="common">Hydatid tapeworm</name>
    <dbReference type="NCBI Taxonomy" id="6210"/>
    <lineage>
        <taxon>Eukaryota</taxon>
        <taxon>Metazoa</taxon>
        <taxon>Spiralia</taxon>
        <taxon>Lophotrochozoa</taxon>
        <taxon>Platyhelminthes</taxon>
        <taxon>Cestoda</taxon>
        <taxon>Eucestoda</taxon>
        <taxon>Cyclophyllidea</taxon>
        <taxon>Taeniidae</taxon>
        <taxon>Echinococcus</taxon>
        <taxon>Echinococcus granulosus group</taxon>
    </lineage>
</organism>
<dbReference type="WBParaSite" id="EgrG_002002200">
    <property type="protein sequence ID" value="EgrG_002002200"/>
    <property type="gene ID" value="EgrG_002002200"/>
</dbReference>
<reference evidence="3" key="3">
    <citation type="submission" date="2020-10" db="UniProtKB">
        <authorList>
            <consortium name="WormBaseParasite"/>
        </authorList>
    </citation>
    <scope>IDENTIFICATION</scope>
</reference>
<protein>
    <submittedName>
        <fullName evidence="3">Transposase</fullName>
    </submittedName>
</protein>
<proteinExistence type="predicted"/>